<evidence type="ECO:0000313" key="2">
    <source>
        <dbReference type="EMBL" id="BDV41962.1"/>
    </source>
</evidence>
<evidence type="ECO:0000313" key="3">
    <source>
        <dbReference type="Proteomes" id="UP001317705"/>
    </source>
</evidence>
<reference evidence="2 3" key="1">
    <citation type="submission" date="2022-12" db="EMBL/GenBank/DDBJ databases">
        <title>Polyphasic characterization of Geotalea uranireducens NIT-SL11 newly isolated from a complex of sewage sludge and microbially reduced graphene oxide.</title>
        <authorList>
            <person name="Xie L."/>
            <person name="Yoshida N."/>
            <person name="Meng L."/>
        </authorList>
    </citation>
    <scope>NUCLEOTIDE SEQUENCE [LARGE SCALE GENOMIC DNA]</scope>
    <source>
        <strain evidence="2 3">NIT-SL11</strain>
    </source>
</reference>
<name>A0ABM8EHQ9_9BACT</name>
<accession>A0ABM8EHQ9</accession>
<dbReference type="RefSeq" id="WP_282002126.1">
    <property type="nucleotide sequence ID" value="NZ_AP027151.1"/>
</dbReference>
<protein>
    <recommendedName>
        <fullName evidence="4">Nuclear transport factor 2 family protein</fullName>
    </recommendedName>
</protein>
<evidence type="ECO:0000256" key="1">
    <source>
        <dbReference type="SAM" id="SignalP"/>
    </source>
</evidence>
<sequence>MKAVAAALILSGFIWLAGPAAAFNSAEVAAEAQAGFVQILDLWRNEQYAALYARLDHPADRGWDYFASRIVYAARVPACCWEQLQDVQSTVLNADQVVIHARVGFEVEGVGTRFVSRDFRLHRSDGVWKLPMDDVLALSDYNYQRIPREIYERQP</sequence>
<gene>
    <name evidence="2" type="ORF">GURASL_08850</name>
</gene>
<evidence type="ECO:0008006" key="4">
    <source>
        <dbReference type="Google" id="ProtNLM"/>
    </source>
</evidence>
<feature type="signal peptide" evidence="1">
    <location>
        <begin position="1"/>
        <end position="22"/>
    </location>
</feature>
<keyword evidence="1" id="KW-0732">Signal</keyword>
<proteinExistence type="predicted"/>
<feature type="chain" id="PRO_5045667183" description="Nuclear transport factor 2 family protein" evidence="1">
    <location>
        <begin position="23"/>
        <end position="155"/>
    </location>
</feature>
<organism evidence="2 3">
    <name type="scientific">Geotalea uraniireducens</name>
    <dbReference type="NCBI Taxonomy" id="351604"/>
    <lineage>
        <taxon>Bacteria</taxon>
        <taxon>Pseudomonadati</taxon>
        <taxon>Thermodesulfobacteriota</taxon>
        <taxon>Desulfuromonadia</taxon>
        <taxon>Geobacterales</taxon>
        <taxon>Geobacteraceae</taxon>
        <taxon>Geotalea</taxon>
    </lineage>
</organism>
<keyword evidence="3" id="KW-1185">Reference proteome</keyword>
<dbReference type="EMBL" id="AP027151">
    <property type="protein sequence ID" value="BDV41962.1"/>
    <property type="molecule type" value="Genomic_DNA"/>
</dbReference>
<dbReference type="Proteomes" id="UP001317705">
    <property type="component" value="Chromosome"/>
</dbReference>